<reference evidence="1 2" key="1">
    <citation type="submission" date="2020-09" db="EMBL/GenBank/DDBJ databases">
        <title>De no assembly of potato wild relative species, Solanum commersonii.</title>
        <authorList>
            <person name="Cho K."/>
        </authorList>
    </citation>
    <scope>NUCLEOTIDE SEQUENCE [LARGE SCALE GENOMIC DNA]</scope>
    <source>
        <strain evidence="1">LZ3.2</strain>
        <tissue evidence="1">Leaf</tissue>
    </source>
</reference>
<organism evidence="1 2">
    <name type="scientific">Solanum commersonii</name>
    <name type="common">Commerson's wild potato</name>
    <name type="synonym">Commerson's nightshade</name>
    <dbReference type="NCBI Taxonomy" id="4109"/>
    <lineage>
        <taxon>Eukaryota</taxon>
        <taxon>Viridiplantae</taxon>
        <taxon>Streptophyta</taxon>
        <taxon>Embryophyta</taxon>
        <taxon>Tracheophyta</taxon>
        <taxon>Spermatophyta</taxon>
        <taxon>Magnoliopsida</taxon>
        <taxon>eudicotyledons</taxon>
        <taxon>Gunneridae</taxon>
        <taxon>Pentapetalae</taxon>
        <taxon>asterids</taxon>
        <taxon>lamiids</taxon>
        <taxon>Solanales</taxon>
        <taxon>Solanaceae</taxon>
        <taxon>Solanoideae</taxon>
        <taxon>Solaneae</taxon>
        <taxon>Solanum</taxon>
    </lineage>
</organism>
<gene>
    <name evidence="1" type="ORF">H5410_008564</name>
</gene>
<evidence type="ECO:0000313" key="1">
    <source>
        <dbReference type="EMBL" id="KAG5623346.1"/>
    </source>
</evidence>
<proteinExistence type="predicted"/>
<sequence length="194" mass="21461">MQELQLIQICKVSWPSYLMAVADLGYRVRVFENNLSTHGQAGGSRVSGIGYRVRVFGNSLSMNGEVGGSRILGKGFREQFKHEGQVGGSRQPGKSRAAVRPNDLDYRNQTKVKRPFDSLRGIAAPFPNLAADGRAVPEFRTNMIPYHATHGDLSIDRSEGPPLNKFLKVMLLHASTEEVYFVPPGGHIDRNPEQ</sequence>
<dbReference type="Proteomes" id="UP000824120">
    <property type="component" value="Chromosome 2"/>
</dbReference>
<dbReference type="AlphaFoldDB" id="A0A9J6AGZ6"/>
<keyword evidence="2" id="KW-1185">Reference proteome</keyword>
<dbReference type="OrthoDB" id="1699405at2759"/>
<accession>A0A9J6AGZ6</accession>
<protein>
    <submittedName>
        <fullName evidence="1">Uncharacterized protein</fullName>
    </submittedName>
</protein>
<dbReference type="EMBL" id="JACXVP010000002">
    <property type="protein sequence ID" value="KAG5623346.1"/>
    <property type="molecule type" value="Genomic_DNA"/>
</dbReference>
<name>A0A9J6AGZ6_SOLCO</name>
<comment type="caution">
    <text evidence="1">The sequence shown here is derived from an EMBL/GenBank/DDBJ whole genome shotgun (WGS) entry which is preliminary data.</text>
</comment>
<evidence type="ECO:0000313" key="2">
    <source>
        <dbReference type="Proteomes" id="UP000824120"/>
    </source>
</evidence>